<accession>A0ACC3A896</accession>
<proteinExistence type="predicted"/>
<evidence type="ECO:0000313" key="1">
    <source>
        <dbReference type="EMBL" id="KAJ9656920.1"/>
    </source>
</evidence>
<protein>
    <submittedName>
        <fullName evidence="1">Uncharacterized protein</fullName>
    </submittedName>
</protein>
<name>A0ACC3A896_9EURO</name>
<evidence type="ECO:0000313" key="2">
    <source>
        <dbReference type="Proteomes" id="UP001172386"/>
    </source>
</evidence>
<organism evidence="1 2">
    <name type="scientific">Neophaeococcomyces mojaviensis</name>
    <dbReference type="NCBI Taxonomy" id="3383035"/>
    <lineage>
        <taxon>Eukaryota</taxon>
        <taxon>Fungi</taxon>
        <taxon>Dikarya</taxon>
        <taxon>Ascomycota</taxon>
        <taxon>Pezizomycotina</taxon>
        <taxon>Eurotiomycetes</taxon>
        <taxon>Chaetothyriomycetidae</taxon>
        <taxon>Chaetothyriales</taxon>
        <taxon>Chaetothyriales incertae sedis</taxon>
        <taxon>Neophaeococcomyces</taxon>
    </lineage>
</organism>
<dbReference type="EMBL" id="JAPDRQ010000071">
    <property type="protein sequence ID" value="KAJ9656920.1"/>
    <property type="molecule type" value="Genomic_DNA"/>
</dbReference>
<dbReference type="Proteomes" id="UP001172386">
    <property type="component" value="Unassembled WGS sequence"/>
</dbReference>
<keyword evidence="2" id="KW-1185">Reference proteome</keyword>
<sequence>MDNLSPPTSPQRARPERPRALTSMSHASTRSHKSSDSKHTKLDLTETAKDKRRLEGKSDPTKALHEAQPIAVALEDSSLDNLRDMAYKDRDGNMITDPDRSNPTRNRMERPLDTIRSFNAAAEGTTSRRASYQRPPSQFGFDGANRRSSYYGSPNNLQSPHGRAPPVRPPQGGYYRANSYGFRPDSFAEEGQQQQYQQGPPPPRHMRYQSQPYPPTQDSPNSIHSQQQSYETMTSGSDEMSKSTNPSSQNSSFDQLHQAAMRKPDEYGPNPYRQNGGMRNPYPPSVMNNSRMNGHTNGYTMDEYGIEFSDTPIPPPKQPIRFPSNNDAPPAVGGKLAKTTSNQKPEKRQSWIKRTFSKKG</sequence>
<reference evidence="1" key="1">
    <citation type="submission" date="2022-10" db="EMBL/GenBank/DDBJ databases">
        <title>Culturing micro-colonial fungi from biological soil crusts in the Mojave desert and describing Neophaeococcomyces mojavensis, and introducing the new genera and species Taxawa tesnikishii.</title>
        <authorList>
            <person name="Kurbessoian T."/>
            <person name="Stajich J.E."/>
        </authorList>
    </citation>
    <scope>NUCLEOTIDE SEQUENCE</scope>
    <source>
        <strain evidence="1">JES_112</strain>
    </source>
</reference>
<comment type="caution">
    <text evidence="1">The sequence shown here is derived from an EMBL/GenBank/DDBJ whole genome shotgun (WGS) entry which is preliminary data.</text>
</comment>
<gene>
    <name evidence="1" type="ORF">H2198_004673</name>
</gene>